<comment type="subcellular location">
    <subcellularLocation>
        <location evidence="1">Nucleus</location>
        <location evidence="1">Nucleolus</location>
    </subcellularLocation>
</comment>
<protein>
    <recommendedName>
        <fullName evidence="7">Small ribosomal subunit protein uS4 N-terminal domain-containing protein</fullName>
    </recommendedName>
</protein>
<evidence type="ECO:0000313" key="9">
    <source>
        <dbReference type="Proteomes" id="UP000194236"/>
    </source>
</evidence>
<dbReference type="InterPro" id="IPR002942">
    <property type="entry name" value="S4_RNA-bd"/>
</dbReference>
<evidence type="ECO:0000313" key="8">
    <source>
        <dbReference type="EMBL" id="OTF70759.1"/>
    </source>
</evidence>
<evidence type="ECO:0000256" key="4">
    <source>
        <dbReference type="ARBA" id="ARBA00022884"/>
    </source>
</evidence>
<proteinExistence type="inferred from homology"/>
<dbReference type="InterPro" id="IPR022801">
    <property type="entry name" value="Ribosomal_uS4"/>
</dbReference>
<dbReference type="Pfam" id="PF01479">
    <property type="entry name" value="S4"/>
    <property type="match status" value="1"/>
</dbReference>
<reference evidence="8 9" key="1">
    <citation type="submission" date="2017-03" db="EMBL/GenBank/DDBJ databases">
        <title>Genome Survey of Euroglyphus maynei.</title>
        <authorList>
            <person name="Arlian L.G."/>
            <person name="Morgan M.S."/>
            <person name="Rider S.D."/>
        </authorList>
    </citation>
    <scope>NUCLEOTIDE SEQUENCE [LARGE SCALE GENOMIC DNA]</scope>
    <source>
        <strain evidence="8">Arlian Lab</strain>
        <tissue evidence="8">Whole body</tissue>
    </source>
</reference>
<dbReference type="SUPFAM" id="SSF55174">
    <property type="entry name" value="Alpha-L RNA-binding motif"/>
    <property type="match status" value="1"/>
</dbReference>
<evidence type="ECO:0000256" key="1">
    <source>
        <dbReference type="ARBA" id="ARBA00004604"/>
    </source>
</evidence>
<dbReference type="GO" id="GO:0032040">
    <property type="term" value="C:small-subunit processome"/>
    <property type="evidence" value="ECO:0007669"/>
    <property type="project" value="TreeGrafter"/>
</dbReference>
<dbReference type="OrthoDB" id="10248812at2759"/>
<keyword evidence="4" id="KW-0694">RNA-binding</keyword>
<keyword evidence="9" id="KW-1185">Reference proteome</keyword>
<dbReference type="InterPro" id="IPR001912">
    <property type="entry name" value="Ribosomal_uS4_N"/>
</dbReference>
<dbReference type="GO" id="GO:0006364">
    <property type="term" value="P:rRNA processing"/>
    <property type="evidence" value="ECO:0007669"/>
    <property type="project" value="TreeGrafter"/>
</dbReference>
<dbReference type="GO" id="GO:0034457">
    <property type="term" value="C:Mpp10 complex"/>
    <property type="evidence" value="ECO:0007669"/>
    <property type="project" value="TreeGrafter"/>
</dbReference>
<gene>
    <name evidence="8" type="ORF">BLA29_003324</name>
</gene>
<organism evidence="8 9">
    <name type="scientific">Euroglyphus maynei</name>
    <name type="common">Mayne's house dust mite</name>
    <dbReference type="NCBI Taxonomy" id="6958"/>
    <lineage>
        <taxon>Eukaryota</taxon>
        <taxon>Metazoa</taxon>
        <taxon>Ecdysozoa</taxon>
        <taxon>Arthropoda</taxon>
        <taxon>Chelicerata</taxon>
        <taxon>Arachnida</taxon>
        <taxon>Acari</taxon>
        <taxon>Acariformes</taxon>
        <taxon>Sarcoptiformes</taxon>
        <taxon>Astigmata</taxon>
        <taxon>Psoroptidia</taxon>
        <taxon>Analgoidea</taxon>
        <taxon>Pyroglyphidae</taxon>
        <taxon>Pyroglyphinae</taxon>
        <taxon>Euroglyphus</taxon>
    </lineage>
</organism>
<dbReference type="PANTHER" id="PTHR11831:SF1">
    <property type="entry name" value="U3 SMALL NUCLEOLAR RIBONUCLEOPROTEIN PROTEIN IMP3"/>
    <property type="match status" value="1"/>
</dbReference>
<dbReference type="GO" id="GO:0019843">
    <property type="term" value="F:rRNA binding"/>
    <property type="evidence" value="ECO:0007669"/>
    <property type="project" value="InterPro"/>
</dbReference>
<evidence type="ECO:0000256" key="6">
    <source>
        <dbReference type="ARBA" id="ARBA00023274"/>
    </source>
</evidence>
<sequence>MVRKLRFHERKLLRKVNFIQWEPNNLNELRMMRKYGVDRNEYTKYNKIAAEIRQLAEKLSTLETDDEFRNECSVKLIEKLYSIGLIHTKRLKRCKDICVSTFCRRRLPVYMIKSGMFNGPLEVAVKYVKHGHVRVGPNVIKDPAFLVTRNHEDFITWTDKFRDSIDTYNDKHDDYKD</sequence>
<dbReference type="PANTHER" id="PTHR11831">
    <property type="entry name" value="30S 40S RIBOSOMAL PROTEIN"/>
    <property type="match status" value="1"/>
</dbReference>
<dbReference type="SMART" id="SM01390">
    <property type="entry name" value="Ribosomal_S4"/>
    <property type="match status" value="1"/>
</dbReference>
<evidence type="ECO:0000256" key="5">
    <source>
        <dbReference type="ARBA" id="ARBA00023242"/>
    </source>
</evidence>
<accession>A0A1Y3AQM6</accession>
<dbReference type="Pfam" id="PF00163">
    <property type="entry name" value="Ribosomal_S4"/>
    <property type="match status" value="1"/>
</dbReference>
<dbReference type="CDD" id="cd00165">
    <property type="entry name" value="S4"/>
    <property type="match status" value="1"/>
</dbReference>
<keyword evidence="3" id="KW-0690">Ribosome biogenesis</keyword>
<dbReference type="EMBL" id="MUJZ01064128">
    <property type="protein sequence ID" value="OTF70759.1"/>
    <property type="molecule type" value="Genomic_DNA"/>
</dbReference>
<evidence type="ECO:0000256" key="3">
    <source>
        <dbReference type="ARBA" id="ARBA00022517"/>
    </source>
</evidence>
<dbReference type="GO" id="GO:0042274">
    <property type="term" value="P:ribosomal small subunit biogenesis"/>
    <property type="evidence" value="ECO:0007669"/>
    <property type="project" value="TreeGrafter"/>
</dbReference>
<dbReference type="GO" id="GO:0030515">
    <property type="term" value="F:snoRNA binding"/>
    <property type="evidence" value="ECO:0007669"/>
    <property type="project" value="TreeGrafter"/>
</dbReference>
<evidence type="ECO:0000259" key="7">
    <source>
        <dbReference type="SMART" id="SM01390"/>
    </source>
</evidence>
<comment type="similarity">
    <text evidence="2">Belongs to the universal ribosomal protein uS4 family.</text>
</comment>
<evidence type="ECO:0000256" key="2">
    <source>
        <dbReference type="ARBA" id="ARBA00007465"/>
    </source>
</evidence>
<name>A0A1Y3AQM6_EURMA</name>
<dbReference type="Proteomes" id="UP000194236">
    <property type="component" value="Unassembled WGS sequence"/>
</dbReference>
<feature type="domain" description="Small ribosomal subunit protein uS4 N-terminal" evidence="7">
    <location>
        <begin position="4"/>
        <end position="104"/>
    </location>
</feature>
<dbReference type="AlphaFoldDB" id="A0A1Y3AQM6"/>
<comment type="caution">
    <text evidence="8">The sequence shown here is derived from an EMBL/GenBank/DDBJ whole genome shotgun (WGS) entry which is preliminary data.</text>
</comment>
<keyword evidence="6" id="KW-0687">Ribonucleoprotein</keyword>
<keyword evidence="5" id="KW-0539">Nucleus</keyword>